<dbReference type="GO" id="GO:0042130">
    <property type="term" value="P:negative regulation of T cell proliferation"/>
    <property type="evidence" value="ECO:0007669"/>
    <property type="project" value="TreeGrafter"/>
</dbReference>
<evidence type="ECO:0000256" key="9">
    <source>
        <dbReference type="ARBA" id="ARBA00023180"/>
    </source>
</evidence>
<dbReference type="InterPro" id="IPR051713">
    <property type="entry name" value="T-cell_Activation_Regulation"/>
</dbReference>
<dbReference type="Proteomes" id="UP000264820">
    <property type="component" value="Unplaced"/>
</dbReference>
<evidence type="ECO:0000256" key="10">
    <source>
        <dbReference type="ARBA" id="ARBA00023319"/>
    </source>
</evidence>
<dbReference type="InterPro" id="IPR003599">
    <property type="entry name" value="Ig_sub"/>
</dbReference>
<keyword evidence="6 11" id="KW-0472">Membrane</keyword>
<reference evidence="13" key="1">
    <citation type="submission" date="2025-08" db="UniProtKB">
        <authorList>
            <consortium name="Ensembl"/>
        </authorList>
    </citation>
    <scope>IDENTIFICATION</scope>
</reference>
<feature type="transmembrane region" description="Helical" evidence="11">
    <location>
        <begin position="352"/>
        <end position="375"/>
    </location>
</feature>
<keyword evidence="4" id="KW-0732">Signal</keyword>
<evidence type="ECO:0000256" key="1">
    <source>
        <dbReference type="ARBA" id="ARBA00004251"/>
    </source>
</evidence>
<dbReference type="InterPro" id="IPR013106">
    <property type="entry name" value="Ig_V-set"/>
</dbReference>
<comment type="subcellular location">
    <subcellularLocation>
        <location evidence="1">Cell membrane</location>
        <topology evidence="1">Single-pass type I membrane protein</topology>
    </subcellularLocation>
</comment>
<evidence type="ECO:0000256" key="8">
    <source>
        <dbReference type="ARBA" id="ARBA00023170"/>
    </source>
</evidence>
<dbReference type="FunFam" id="2.60.40.10:FF:000142">
    <property type="entry name" value="V-set domain-containing T-cell activation inhibitor 1"/>
    <property type="match status" value="1"/>
</dbReference>
<keyword evidence="10" id="KW-0393">Immunoglobulin domain</keyword>
<dbReference type="PANTHER" id="PTHR25466">
    <property type="entry name" value="T-LYMPHOCYTE ACTIVATION ANTIGEN"/>
    <property type="match status" value="1"/>
</dbReference>
<evidence type="ECO:0000256" key="3">
    <source>
        <dbReference type="ARBA" id="ARBA00022692"/>
    </source>
</evidence>
<feature type="domain" description="Ig-like" evidence="12">
    <location>
        <begin position="55"/>
        <end position="148"/>
    </location>
</feature>
<reference evidence="13" key="2">
    <citation type="submission" date="2025-09" db="UniProtKB">
        <authorList>
            <consortium name="Ensembl"/>
        </authorList>
    </citation>
    <scope>IDENTIFICATION</scope>
</reference>
<keyword evidence="7" id="KW-1015">Disulfide bond</keyword>
<evidence type="ECO:0000313" key="14">
    <source>
        <dbReference type="Proteomes" id="UP000264820"/>
    </source>
</evidence>
<evidence type="ECO:0000256" key="6">
    <source>
        <dbReference type="ARBA" id="ARBA00023136"/>
    </source>
</evidence>
<dbReference type="AlphaFoldDB" id="A0A3Q3DE25"/>
<keyword evidence="14" id="KW-1185">Reference proteome</keyword>
<dbReference type="PROSITE" id="PS50835">
    <property type="entry name" value="IG_LIKE"/>
    <property type="match status" value="1"/>
</dbReference>
<sequence length="403" mass="45929">MECCRFPLAVSVRVATEQVISMKTKTSALFLAYHFFLWRLICGDVSDVWCRWNTSCVLAVSFPVGEDVVIHWFHHAPGGVQVQVHSFYYDSDQLVNQGKHFRERTSLFKEKITAGNASLLLKDVVVEDEGRYKCYVGTLQDTREAFINLHVEAPIQDVHMELSENAVFCRANGIYPVPTLDWSTDPPMDGRLFDNKTKVEQTQSGFYNVESCMQLKADGNIHVDFTCELSSKRNKNTARLRIEDAIHAASGSEVKVPCSFPQDLSHFELIWRFRHLEDILFMKASGLQHQVTLSDQWKIHVIDGRSAWQHLKLPNVVPDHQGVYTCEVRTHRVTYVTQTDVIVTSDSKLRSLLGTIAVFGCLLVMSVGLAGFLIYKVRTLRKFQKTPEEDKSVRKMLTQKAQP</sequence>
<dbReference type="GO" id="GO:0071222">
    <property type="term" value="P:cellular response to lipopolysaccharide"/>
    <property type="evidence" value="ECO:0007669"/>
    <property type="project" value="TreeGrafter"/>
</dbReference>
<dbReference type="GO" id="GO:0031295">
    <property type="term" value="P:T cell costimulation"/>
    <property type="evidence" value="ECO:0007669"/>
    <property type="project" value="TreeGrafter"/>
</dbReference>
<evidence type="ECO:0000256" key="11">
    <source>
        <dbReference type="SAM" id="Phobius"/>
    </source>
</evidence>
<dbReference type="InterPro" id="IPR036179">
    <property type="entry name" value="Ig-like_dom_sf"/>
</dbReference>
<dbReference type="InterPro" id="IPR007110">
    <property type="entry name" value="Ig-like_dom"/>
</dbReference>
<dbReference type="Ensembl" id="ENSHCOT00000015911.1">
    <property type="protein sequence ID" value="ENSHCOP00000009714.1"/>
    <property type="gene ID" value="ENSHCOG00000012216.1"/>
</dbReference>
<evidence type="ECO:0000256" key="7">
    <source>
        <dbReference type="ARBA" id="ARBA00023157"/>
    </source>
</evidence>
<dbReference type="InterPro" id="IPR013783">
    <property type="entry name" value="Ig-like_fold"/>
</dbReference>
<evidence type="ECO:0000259" key="12">
    <source>
        <dbReference type="PROSITE" id="PS50835"/>
    </source>
</evidence>
<accession>A0A3Q3DE25</accession>
<dbReference type="Pfam" id="PF07686">
    <property type="entry name" value="V-set"/>
    <property type="match status" value="2"/>
</dbReference>
<dbReference type="GeneTree" id="ENSGT00940000163670"/>
<dbReference type="SUPFAM" id="SSF48726">
    <property type="entry name" value="Immunoglobulin"/>
    <property type="match status" value="2"/>
</dbReference>
<keyword evidence="5 11" id="KW-1133">Transmembrane helix</keyword>
<evidence type="ECO:0000256" key="2">
    <source>
        <dbReference type="ARBA" id="ARBA00022475"/>
    </source>
</evidence>
<name>A0A3Q3DE25_HIPCM</name>
<keyword evidence="3 11" id="KW-0812">Transmembrane</keyword>
<dbReference type="PANTHER" id="PTHR25466:SF14">
    <property type="entry name" value="BUTYROPHILIN SUBFAMILY 2 MEMBER A2-LIKE-RELATED"/>
    <property type="match status" value="1"/>
</dbReference>
<evidence type="ECO:0000313" key="13">
    <source>
        <dbReference type="Ensembl" id="ENSHCOP00000009714.1"/>
    </source>
</evidence>
<organism evidence="13 14">
    <name type="scientific">Hippocampus comes</name>
    <name type="common">Tiger tail seahorse</name>
    <dbReference type="NCBI Taxonomy" id="109280"/>
    <lineage>
        <taxon>Eukaryota</taxon>
        <taxon>Metazoa</taxon>
        <taxon>Chordata</taxon>
        <taxon>Craniata</taxon>
        <taxon>Vertebrata</taxon>
        <taxon>Euteleostomi</taxon>
        <taxon>Actinopterygii</taxon>
        <taxon>Neopterygii</taxon>
        <taxon>Teleostei</taxon>
        <taxon>Neoteleostei</taxon>
        <taxon>Acanthomorphata</taxon>
        <taxon>Syngnathiaria</taxon>
        <taxon>Syngnathiformes</taxon>
        <taxon>Syngnathoidei</taxon>
        <taxon>Syngnathidae</taxon>
        <taxon>Hippocampus</taxon>
    </lineage>
</organism>
<dbReference type="GO" id="GO:0006955">
    <property type="term" value="P:immune response"/>
    <property type="evidence" value="ECO:0007669"/>
    <property type="project" value="TreeGrafter"/>
</dbReference>
<dbReference type="OMA" id="EEWRPYV"/>
<dbReference type="GO" id="GO:0042102">
    <property type="term" value="P:positive regulation of T cell proliferation"/>
    <property type="evidence" value="ECO:0007669"/>
    <property type="project" value="TreeGrafter"/>
</dbReference>
<protein>
    <recommendedName>
        <fullName evidence="12">Ig-like domain-containing protein</fullName>
    </recommendedName>
</protein>
<evidence type="ECO:0000256" key="4">
    <source>
        <dbReference type="ARBA" id="ARBA00022729"/>
    </source>
</evidence>
<dbReference type="GO" id="GO:0009897">
    <property type="term" value="C:external side of plasma membrane"/>
    <property type="evidence" value="ECO:0007669"/>
    <property type="project" value="TreeGrafter"/>
</dbReference>
<dbReference type="GO" id="GO:0007166">
    <property type="term" value="P:cell surface receptor signaling pathway"/>
    <property type="evidence" value="ECO:0007669"/>
    <property type="project" value="TreeGrafter"/>
</dbReference>
<keyword evidence="2" id="KW-1003">Cell membrane</keyword>
<evidence type="ECO:0000256" key="5">
    <source>
        <dbReference type="ARBA" id="ARBA00022989"/>
    </source>
</evidence>
<dbReference type="SMART" id="SM00409">
    <property type="entry name" value="IG"/>
    <property type="match status" value="2"/>
</dbReference>
<proteinExistence type="predicted"/>
<keyword evidence="9" id="KW-0325">Glycoprotein</keyword>
<keyword evidence="8" id="KW-0675">Receptor</keyword>
<dbReference type="Gene3D" id="2.60.40.10">
    <property type="entry name" value="Immunoglobulins"/>
    <property type="match status" value="3"/>
</dbReference>